<reference evidence="1" key="1">
    <citation type="submission" date="2022-03" db="EMBL/GenBank/DDBJ databases">
        <authorList>
            <person name="Sayadi A."/>
        </authorList>
    </citation>
    <scope>NUCLEOTIDE SEQUENCE</scope>
</reference>
<sequence length="134" mass="15199">MSSYRKIVLPIRETAGCQEPNQIILVPGYIKYMELRKKELAEINSKVNSVAARIVTRAIAEELGNIHFENLTGVRPPDALKDNIQRVMRRSTKEQVTYRTPGMSAKKIKFVALNKALKVLLRANSLKIIHENVT</sequence>
<gene>
    <name evidence="1" type="ORF">ACAOBT_LOCUS831</name>
</gene>
<comment type="caution">
    <text evidence="1">The sequence shown here is derived from an EMBL/GenBank/DDBJ whole genome shotgun (WGS) entry which is preliminary data.</text>
</comment>
<dbReference type="EMBL" id="CAKOFQ010006656">
    <property type="protein sequence ID" value="CAH1954935.1"/>
    <property type="molecule type" value="Genomic_DNA"/>
</dbReference>
<protein>
    <submittedName>
        <fullName evidence="1">Uncharacterized protein</fullName>
    </submittedName>
</protein>
<dbReference type="Proteomes" id="UP001152888">
    <property type="component" value="Unassembled WGS sequence"/>
</dbReference>
<evidence type="ECO:0000313" key="2">
    <source>
        <dbReference type="Proteomes" id="UP001152888"/>
    </source>
</evidence>
<organism evidence="1 2">
    <name type="scientific">Acanthoscelides obtectus</name>
    <name type="common">Bean weevil</name>
    <name type="synonym">Bruchus obtectus</name>
    <dbReference type="NCBI Taxonomy" id="200917"/>
    <lineage>
        <taxon>Eukaryota</taxon>
        <taxon>Metazoa</taxon>
        <taxon>Ecdysozoa</taxon>
        <taxon>Arthropoda</taxon>
        <taxon>Hexapoda</taxon>
        <taxon>Insecta</taxon>
        <taxon>Pterygota</taxon>
        <taxon>Neoptera</taxon>
        <taxon>Endopterygota</taxon>
        <taxon>Coleoptera</taxon>
        <taxon>Polyphaga</taxon>
        <taxon>Cucujiformia</taxon>
        <taxon>Chrysomeloidea</taxon>
        <taxon>Chrysomelidae</taxon>
        <taxon>Bruchinae</taxon>
        <taxon>Bruchini</taxon>
        <taxon>Acanthoscelides</taxon>
    </lineage>
</organism>
<keyword evidence="2" id="KW-1185">Reference proteome</keyword>
<dbReference type="AlphaFoldDB" id="A0A9P0JK75"/>
<dbReference type="OrthoDB" id="10576332at2759"/>
<proteinExistence type="predicted"/>
<name>A0A9P0JK75_ACAOB</name>
<evidence type="ECO:0000313" key="1">
    <source>
        <dbReference type="EMBL" id="CAH1954935.1"/>
    </source>
</evidence>
<accession>A0A9P0JK75</accession>